<feature type="region of interest" description="Disordered" evidence="1">
    <location>
        <begin position="68"/>
        <end position="261"/>
    </location>
</feature>
<dbReference type="AlphaFoldDB" id="A0A132BVG3"/>
<organism evidence="3 4">
    <name type="scientific">Tritonibacter horizontis</name>
    <dbReference type="NCBI Taxonomy" id="1768241"/>
    <lineage>
        <taxon>Bacteria</taxon>
        <taxon>Pseudomonadati</taxon>
        <taxon>Pseudomonadota</taxon>
        <taxon>Alphaproteobacteria</taxon>
        <taxon>Rhodobacterales</taxon>
        <taxon>Paracoccaceae</taxon>
        <taxon>Tritonibacter</taxon>
    </lineage>
</organism>
<proteinExistence type="predicted"/>
<evidence type="ECO:0000256" key="1">
    <source>
        <dbReference type="SAM" id="MobiDB-lite"/>
    </source>
</evidence>
<accession>A0A132BVG3</accession>
<keyword evidence="2" id="KW-0472">Membrane</keyword>
<feature type="compositionally biased region" description="Low complexity" evidence="1">
    <location>
        <begin position="109"/>
        <end position="125"/>
    </location>
</feature>
<sequence length="389" mass="41199">MQTGTKISVAGHAFLVTWALVGGWFESDPLPFQSQEVSIISAEEFERLSAVRAAPEVAEIPVAPQVPTLAENTPRVPNRPDPVPAPAPAEPIAPPAEAEVAPEPPAPEVIPEVPATVPDAPDVPELITELPRVAEPETAQPTDRVAPEPVQPPEPDVRVDDIAQDEVAPDQGAEANQPVQEETAPEAASDRIVTEAEAEQAEPTAPLITSRPKPRPTRPVVQEAETPAPPETEAPAPQSAQVDEKPAPAPEPKPEVESSAVEDALQEALTGAGEVEAPEPSGPPMTEGERDALRLAVSQCWNVGSLSSEAMRTTVVVGLSLSRQGVPDAGSIRMLSSSGGSQGAATQAYETARRAIMRCGAKGFELPTDKYAQWRDIEMTFNPERMRIK</sequence>
<feature type="transmembrane region" description="Helical" evidence="2">
    <location>
        <begin position="7"/>
        <end position="25"/>
    </location>
</feature>
<keyword evidence="4" id="KW-1185">Reference proteome</keyword>
<evidence type="ECO:0008006" key="5">
    <source>
        <dbReference type="Google" id="ProtNLM"/>
    </source>
</evidence>
<dbReference type="EMBL" id="LPUY01000075">
    <property type="protein sequence ID" value="KUP92375.1"/>
    <property type="molecule type" value="Genomic_DNA"/>
</dbReference>
<evidence type="ECO:0000313" key="3">
    <source>
        <dbReference type="EMBL" id="KUP92375.1"/>
    </source>
</evidence>
<dbReference type="PATRIC" id="fig|1768241.3.peg.2802"/>
<dbReference type="OrthoDB" id="7161229at2"/>
<dbReference type="Proteomes" id="UP000068382">
    <property type="component" value="Unassembled WGS sequence"/>
</dbReference>
<protein>
    <recommendedName>
        <fullName evidence="5">Energy transducer TonB</fullName>
    </recommendedName>
</protein>
<keyword evidence="2" id="KW-0812">Transmembrane</keyword>
<keyword evidence="2" id="KW-1133">Transmembrane helix</keyword>
<evidence type="ECO:0000313" key="4">
    <source>
        <dbReference type="Proteomes" id="UP000068382"/>
    </source>
</evidence>
<reference evidence="3 4" key="1">
    <citation type="submission" date="2015-12" db="EMBL/GenBank/DDBJ databases">
        <title>Genome sequence of the marine Rhodobacteraceae strain O3.65, Candidatus Tritonibacter horizontis.</title>
        <authorList>
            <person name="Poehlein A."/>
            <person name="Giebel H.A."/>
            <person name="Voget S."/>
            <person name="Brinkhoff T."/>
        </authorList>
    </citation>
    <scope>NUCLEOTIDE SEQUENCE [LARGE SCALE GENOMIC DNA]</scope>
    <source>
        <strain evidence="3 4">O3.65</strain>
    </source>
</reference>
<dbReference type="Gene3D" id="3.30.1150.10">
    <property type="match status" value="1"/>
</dbReference>
<comment type="caution">
    <text evidence="3">The sequence shown here is derived from an EMBL/GenBank/DDBJ whole genome shotgun (WGS) entry which is preliminary data.</text>
</comment>
<feature type="compositionally biased region" description="Basic and acidic residues" evidence="1">
    <location>
        <begin position="242"/>
        <end position="256"/>
    </location>
</feature>
<evidence type="ECO:0000256" key="2">
    <source>
        <dbReference type="SAM" id="Phobius"/>
    </source>
</evidence>
<gene>
    <name evidence="3" type="ORF">TRIHO_26790</name>
</gene>
<feature type="compositionally biased region" description="Pro residues" evidence="1">
    <location>
        <begin position="77"/>
        <end position="94"/>
    </location>
</feature>
<dbReference type="RefSeq" id="WP_068244532.1">
    <property type="nucleotide sequence ID" value="NZ_LPUY01000075.1"/>
</dbReference>
<name>A0A132BVG3_9RHOB</name>